<dbReference type="EMBL" id="FUYN01000005">
    <property type="protein sequence ID" value="SKB60077.1"/>
    <property type="molecule type" value="Genomic_DNA"/>
</dbReference>
<evidence type="ECO:0000256" key="10">
    <source>
        <dbReference type="SAM" id="Phobius"/>
    </source>
</evidence>
<organism evidence="11 12">
    <name type="scientific">Acetoanaerobium noterae</name>
    <dbReference type="NCBI Taxonomy" id="745369"/>
    <lineage>
        <taxon>Bacteria</taxon>
        <taxon>Bacillati</taxon>
        <taxon>Bacillota</taxon>
        <taxon>Clostridia</taxon>
        <taxon>Peptostreptococcales</taxon>
        <taxon>Filifactoraceae</taxon>
        <taxon>Acetoanaerobium</taxon>
    </lineage>
</organism>
<evidence type="ECO:0000256" key="7">
    <source>
        <dbReference type="ARBA" id="ARBA00022989"/>
    </source>
</evidence>
<feature type="transmembrane region" description="Helical" evidence="10">
    <location>
        <begin position="6"/>
        <end position="24"/>
    </location>
</feature>
<name>A0A1T5CKV9_9FIRM</name>
<dbReference type="Pfam" id="PF02699">
    <property type="entry name" value="YajC"/>
    <property type="match status" value="1"/>
</dbReference>
<keyword evidence="6" id="KW-0653">Protein transport</keyword>
<keyword evidence="9 10" id="KW-0472">Membrane</keyword>
<dbReference type="Proteomes" id="UP000243406">
    <property type="component" value="Unassembled WGS sequence"/>
</dbReference>
<keyword evidence="5 10" id="KW-0812">Transmembrane</keyword>
<dbReference type="GO" id="GO:0005886">
    <property type="term" value="C:plasma membrane"/>
    <property type="evidence" value="ECO:0007669"/>
    <property type="project" value="UniProtKB-SubCell"/>
</dbReference>
<evidence type="ECO:0000313" key="12">
    <source>
        <dbReference type="Proteomes" id="UP000243406"/>
    </source>
</evidence>
<keyword evidence="8" id="KW-0811">Translocation</keyword>
<evidence type="ECO:0000256" key="3">
    <source>
        <dbReference type="ARBA" id="ARBA00022448"/>
    </source>
</evidence>
<dbReference type="SMART" id="SM01323">
    <property type="entry name" value="YajC"/>
    <property type="match status" value="1"/>
</dbReference>
<dbReference type="AlphaFoldDB" id="A0A1T5CKV9"/>
<reference evidence="12" key="1">
    <citation type="submission" date="2017-02" db="EMBL/GenBank/DDBJ databases">
        <authorList>
            <person name="Varghese N."/>
            <person name="Submissions S."/>
        </authorList>
    </citation>
    <scope>NUCLEOTIDE SEQUENCE [LARGE SCALE GENOMIC DNA]</scope>
    <source>
        <strain evidence="12">ATCC 35199</strain>
    </source>
</reference>
<keyword evidence="4" id="KW-1003">Cell membrane</keyword>
<dbReference type="PRINTS" id="PR01853">
    <property type="entry name" value="YAJCTRNLCASE"/>
</dbReference>
<keyword evidence="3" id="KW-0813">Transport</keyword>
<dbReference type="NCBIfam" id="TIGR00739">
    <property type="entry name" value="yajC"/>
    <property type="match status" value="1"/>
</dbReference>
<evidence type="ECO:0000256" key="6">
    <source>
        <dbReference type="ARBA" id="ARBA00022927"/>
    </source>
</evidence>
<gene>
    <name evidence="11" type="ORF">SAMN02745120_2251</name>
</gene>
<keyword evidence="12" id="KW-1185">Reference proteome</keyword>
<sequence>MNVQQLSSLVIPFIFLIIFYFLLIRPQQKREKSIKEMRNSLKVGDNIVTIGGMVGKIVKIFEDEVTIEIGSDKTKITLEKWGIARVKQ</sequence>
<dbReference type="GO" id="GO:0015031">
    <property type="term" value="P:protein transport"/>
    <property type="evidence" value="ECO:0007669"/>
    <property type="project" value="UniProtKB-KW"/>
</dbReference>
<dbReference type="InterPro" id="IPR003849">
    <property type="entry name" value="Preprotein_translocase_YajC"/>
</dbReference>
<dbReference type="RefSeq" id="WP_079590053.1">
    <property type="nucleotide sequence ID" value="NZ_CP154629.1"/>
</dbReference>
<evidence type="ECO:0000256" key="8">
    <source>
        <dbReference type="ARBA" id="ARBA00023010"/>
    </source>
</evidence>
<dbReference type="OrthoDB" id="9800132at2"/>
<evidence type="ECO:0000256" key="9">
    <source>
        <dbReference type="ARBA" id="ARBA00023136"/>
    </source>
</evidence>
<evidence type="ECO:0000256" key="1">
    <source>
        <dbReference type="ARBA" id="ARBA00004162"/>
    </source>
</evidence>
<evidence type="ECO:0000256" key="4">
    <source>
        <dbReference type="ARBA" id="ARBA00022475"/>
    </source>
</evidence>
<comment type="similarity">
    <text evidence="2">Belongs to the YajC family.</text>
</comment>
<dbReference type="PANTHER" id="PTHR33909">
    <property type="entry name" value="SEC TRANSLOCON ACCESSORY COMPLEX SUBUNIT YAJC"/>
    <property type="match status" value="1"/>
</dbReference>
<proteinExistence type="inferred from homology"/>
<accession>A0A1T5CKV9</accession>
<dbReference type="PANTHER" id="PTHR33909:SF1">
    <property type="entry name" value="SEC TRANSLOCON ACCESSORY COMPLEX SUBUNIT YAJC"/>
    <property type="match status" value="1"/>
</dbReference>
<keyword evidence="7 10" id="KW-1133">Transmembrane helix</keyword>
<comment type="subcellular location">
    <subcellularLocation>
        <location evidence="1">Cell membrane</location>
        <topology evidence="1">Single-pass membrane protein</topology>
    </subcellularLocation>
</comment>
<protein>
    <submittedName>
        <fullName evidence="11">Preprotein translocase subunit YajC</fullName>
    </submittedName>
</protein>
<evidence type="ECO:0000256" key="2">
    <source>
        <dbReference type="ARBA" id="ARBA00006742"/>
    </source>
</evidence>
<evidence type="ECO:0000256" key="5">
    <source>
        <dbReference type="ARBA" id="ARBA00022692"/>
    </source>
</evidence>
<evidence type="ECO:0000313" key="11">
    <source>
        <dbReference type="EMBL" id="SKB60077.1"/>
    </source>
</evidence>